<dbReference type="Proteomes" id="UP000324358">
    <property type="component" value="Unassembled WGS sequence"/>
</dbReference>
<dbReference type="Pfam" id="PF13387">
    <property type="entry name" value="Lnb_N"/>
    <property type="match status" value="1"/>
</dbReference>
<evidence type="ECO:0000313" key="6">
    <source>
        <dbReference type="Proteomes" id="UP000324358"/>
    </source>
</evidence>
<protein>
    <submittedName>
        <fullName evidence="5">DUF4105 domain-containing protein</fullName>
    </submittedName>
</protein>
<accession>A0A5D0QR69</accession>
<dbReference type="OrthoDB" id="319167at2"/>
<evidence type="ECO:0000259" key="4">
    <source>
        <dbReference type="Pfam" id="PF25221"/>
    </source>
</evidence>
<dbReference type="Pfam" id="PF25221">
    <property type="entry name" value="5TMH_Lnb"/>
    <property type="match status" value="1"/>
</dbReference>
<sequence>MNIRILGLFLLLCFQQMYSQQLSSQAEVSVITIGPGTALNDAFGHNIFRIRDRANNLDVGYDYGRFPFNEPGFYLNFAQGKLNYSIGKSKYKDLEGFYIWQNRTITEQVLNISLEEKQALLNYLVNNYKPENRDYLYDFFFDNCATKMKDVLQVVLNNNITFHEPENFEPQTFRNLIRGKVPANSWGSVGIDLALGSVIDQQATAEEHMFLPAYIQTFFGEATIGDRKLVKSEETIYQEKPHPSSTDFLWSPLVIFSIISVIMLGITYSDYKKQTRNKVLDSTLLIITTLLGILILLLWFATDHQTTAYNYNLLWAFPLNGLLLWQIAKKQPKTWIIPFMKFLVIMGVLMAFHWTIGLQVFAPAAIPFYCALLLRYIYLISYFKKQIES</sequence>
<feature type="domain" description="Lnb-like transmembrane" evidence="4">
    <location>
        <begin position="247"/>
        <end position="385"/>
    </location>
</feature>
<feature type="transmembrane region" description="Helical" evidence="1">
    <location>
        <begin position="360"/>
        <end position="383"/>
    </location>
</feature>
<dbReference type="InterPro" id="IPR057436">
    <property type="entry name" value="5TMH_Lnb"/>
</dbReference>
<dbReference type="RefSeq" id="WP_066257160.1">
    <property type="nucleotide sequence ID" value="NZ_VSKL01000006.1"/>
</dbReference>
<dbReference type="InterPro" id="IPR025178">
    <property type="entry name" value="Lnb_N"/>
</dbReference>
<dbReference type="EMBL" id="VSKL01000006">
    <property type="protein sequence ID" value="TYB71647.1"/>
    <property type="molecule type" value="Genomic_DNA"/>
</dbReference>
<proteinExistence type="predicted"/>
<keyword evidence="6" id="KW-1185">Reference proteome</keyword>
<evidence type="ECO:0000259" key="3">
    <source>
        <dbReference type="Pfam" id="PF13387"/>
    </source>
</evidence>
<dbReference type="AlphaFoldDB" id="A0A5D0QR69"/>
<keyword evidence="1" id="KW-0812">Transmembrane</keyword>
<gene>
    <name evidence="5" type="ORF">ES675_13940</name>
</gene>
<evidence type="ECO:0000313" key="5">
    <source>
        <dbReference type="EMBL" id="TYB71647.1"/>
    </source>
</evidence>
<feature type="chain" id="PRO_5022991450" evidence="2">
    <location>
        <begin position="20"/>
        <end position="389"/>
    </location>
</feature>
<evidence type="ECO:0000256" key="1">
    <source>
        <dbReference type="SAM" id="Phobius"/>
    </source>
</evidence>
<keyword evidence="1" id="KW-0472">Membrane</keyword>
<feature type="transmembrane region" description="Helical" evidence="1">
    <location>
        <begin position="308"/>
        <end position="328"/>
    </location>
</feature>
<feature type="transmembrane region" description="Helical" evidence="1">
    <location>
        <begin position="283"/>
        <end position="302"/>
    </location>
</feature>
<keyword evidence="2" id="KW-0732">Signal</keyword>
<evidence type="ECO:0000256" key="2">
    <source>
        <dbReference type="SAM" id="SignalP"/>
    </source>
</evidence>
<keyword evidence="1" id="KW-1133">Transmembrane helix</keyword>
<organism evidence="5 6">
    <name type="scientific">Bizionia algoritergicola</name>
    <dbReference type="NCBI Taxonomy" id="291187"/>
    <lineage>
        <taxon>Bacteria</taxon>
        <taxon>Pseudomonadati</taxon>
        <taxon>Bacteroidota</taxon>
        <taxon>Flavobacteriia</taxon>
        <taxon>Flavobacteriales</taxon>
        <taxon>Flavobacteriaceae</taxon>
        <taxon>Bizionia</taxon>
    </lineage>
</organism>
<feature type="signal peptide" evidence="2">
    <location>
        <begin position="1"/>
        <end position="19"/>
    </location>
</feature>
<name>A0A5D0QR69_9FLAO</name>
<feature type="domain" description="Lnb N-terminal periplasmic" evidence="3">
    <location>
        <begin position="19"/>
        <end position="178"/>
    </location>
</feature>
<feature type="transmembrane region" description="Helical" evidence="1">
    <location>
        <begin position="335"/>
        <end position="354"/>
    </location>
</feature>
<comment type="caution">
    <text evidence="5">The sequence shown here is derived from an EMBL/GenBank/DDBJ whole genome shotgun (WGS) entry which is preliminary data.</text>
</comment>
<reference evidence="5 6" key="1">
    <citation type="submission" date="2019-08" db="EMBL/GenBank/DDBJ databases">
        <title>Genomes of Antarctic Bizionia species.</title>
        <authorList>
            <person name="Bowman J.P."/>
        </authorList>
    </citation>
    <scope>NUCLEOTIDE SEQUENCE [LARGE SCALE GENOMIC DNA]</scope>
    <source>
        <strain evidence="5 6">APA-1</strain>
    </source>
</reference>
<feature type="transmembrane region" description="Helical" evidence="1">
    <location>
        <begin position="248"/>
        <end position="271"/>
    </location>
</feature>